<dbReference type="PROSITE" id="PS51257">
    <property type="entry name" value="PROKAR_LIPOPROTEIN"/>
    <property type="match status" value="1"/>
</dbReference>
<dbReference type="EMBL" id="JBHSAB010000023">
    <property type="protein sequence ID" value="MFC3909404.1"/>
    <property type="molecule type" value="Genomic_DNA"/>
</dbReference>
<evidence type="ECO:0000313" key="2">
    <source>
        <dbReference type="Proteomes" id="UP001595758"/>
    </source>
</evidence>
<protein>
    <recommendedName>
        <fullName evidence="3">Secreted endonuclease</fullName>
    </recommendedName>
</protein>
<comment type="caution">
    <text evidence="1">The sequence shown here is derived from an EMBL/GenBank/DDBJ whole genome shotgun (WGS) entry which is preliminary data.</text>
</comment>
<accession>A0ABV8CGT6</accession>
<dbReference type="RefSeq" id="WP_382343591.1">
    <property type="nucleotide sequence ID" value="NZ_JBHSAB010000023.1"/>
</dbReference>
<reference evidence="2" key="1">
    <citation type="journal article" date="2019" name="Int. J. Syst. Evol. Microbiol.">
        <title>The Global Catalogue of Microorganisms (GCM) 10K type strain sequencing project: providing services to taxonomists for standard genome sequencing and annotation.</title>
        <authorList>
            <consortium name="The Broad Institute Genomics Platform"/>
            <consortium name="The Broad Institute Genome Sequencing Center for Infectious Disease"/>
            <person name="Wu L."/>
            <person name="Ma J."/>
        </authorList>
    </citation>
    <scope>NUCLEOTIDE SEQUENCE [LARGE SCALE GENOMIC DNA]</scope>
    <source>
        <strain evidence="2">CCUG 59858</strain>
    </source>
</reference>
<gene>
    <name evidence="1" type="ORF">ACFORL_10005</name>
</gene>
<evidence type="ECO:0008006" key="3">
    <source>
        <dbReference type="Google" id="ProtNLM"/>
    </source>
</evidence>
<dbReference type="Proteomes" id="UP001595758">
    <property type="component" value="Unassembled WGS sequence"/>
</dbReference>
<organism evidence="1 2">
    <name type="scientific">Legionella dresdenensis</name>
    <dbReference type="NCBI Taxonomy" id="450200"/>
    <lineage>
        <taxon>Bacteria</taxon>
        <taxon>Pseudomonadati</taxon>
        <taxon>Pseudomonadota</taxon>
        <taxon>Gammaproteobacteria</taxon>
        <taxon>Legionellales</taxon>
        <taxon>Legionellaceae</taxon>
        <taxon>Legionella</taxon>
    </lineage>
</organism>
<keyword evidence="2" id="KW-1185">Reference proteome</keyword>
<sequence length="126" mass="13910">MLKQVASILVAVGLLAGCSNKDENYYRTHPMELQKAIGECSGRTSGLSCDQLKAIASDISRLAYELQLNPQAFGRKIISLQEQLAAKQSEYQKDASNQRLGQSIQAIQEELAQRMAIVKWLESPKG</sequence>
<evidence type="ECO:0000313" key="1">
    <source>
        <dbReference type="EMBL" id="MFC3909404.1"/>
    </source>
</evidence>
<name>A0ABV8CGT6_9GAMM</name>
<proteinExistence type="predicted"/>